<sequence length="86" mass="10173">MLVQMMCFDSLLVGFEQHRFGSELFQLKLALEHSKNAAQSIHIKEFHKEMIIIILINILKSNKFFNQLGRQFNTHTDQNSVFEKNY</sequence>
<reference evidence="1 2" key="1">
    <citation type="journal article" date="2018" name="Sci. Rep.">
        <title>Genomic signatures of local adaptation to the degree of environmental predictability in rotifers.</title>
        <authorList>
            <person name="Franch-Gras L."/>
            <person name="Hahn C."/>
            <person name="Garcia-Roger E.M."/>
            <person name="Carmona M.J."/>
            <person name="Serra M."/>
            <person name="Gomez A."/>
        </authorList>
    </citation>
    <scope>NUCLEOTIDE SEQUENCE [LARGE SCALE GENOMIC DNA]</scope>
    <source>
        <strain evidence="1">HYR1</strain>
    </source>
</reference>
<evidence type="ECO:0000313" key="1">
    <source>
        <dbReference type="EMBL" id="RNA35784.1"/>
    </source>
</evidence>
<organism evidence="1 2">
    <name type="scientific">Brachionus plicatilis</name>
    <name type="common">Marine rotifer</name>
    <name type="synonym">Brachionus muelleri</name>
    <dbReference type="NCBI Taxonomy" id="10195"/>
    <lineage>
        <taxon>Eukaryota</taxon>
        <taxon>Metazoa</taxon>
        <taxon>Spiralia</taxon>
        <taxon>Gnathifera</taxon>
        <taxon>Rotifera</taxon>
        <taxon>Eurotatoria</taxon>
        <taxon>Monogononta</taxon>
        <taxon>Pseudotrocha</taxon>
        <taxon>Ploima</taxon>
        <taxon>Brachionidae</taxon>
        <taxon>Brachionus</taxon>
    </lineage>
</organism>
<dbReference type="Proteomes" id="UP000276133">
    <property type="component" value="Unassembled WGS sequence"/>
</dbReference>
<evidence type="ECO:0000313" key="2">
    <source>
        <dbReference type="Proteomes" id="UP000276133"/>
    </source>
</evidence>
<gene>
    <name evidence="1" type="ORF">BpHYR1_004524</name>
</gene>
<accession>A0A3M7SIR5</accession>
<protein>
    <submittedName>
        <fullName evidence="1">Uncharacterized protein</fullName>
    </submittedName>
</protein>
<keyword evidence="2" id="KW-1185">Reference proteome</keyword>
<name>A0A3M7SIR5_BRAPC</name>
<dbReference type="AlphaFoldDB" id="A0A3M7SIR5"/>
<dbReference type="EMBL" id="REGN01001287">
    <property type="protein sequence ID" value="RNA35784.1"/>
    <property type="molecule type" value="Genomic_DNA"/>
</dbReference>
<comment type="caution">
    <text evidence="1">The sequence shown here is derived from an EMBL/GenBank/DDBJ whole genome shotgun (WGS) entry which is preliminary data.</text>
</comment>
<proteinExistence type="predicted"/>